<dbReference type="AlphaFoldDB" id="A0A177AA63"/>
<gene>
    <name evidence="1" type="ORF">VC83_05062</name>
</gene>
<dbReference type="RefSeq" id="XP_024323924.1">
    <property type="nucleotide sequence ID" value="XM_024468687.1"/>
</dbReference>
<dbReference type="GeneID" id="36288129"/>
<dbReference type="EMBL" id="KV441396">
    <property type="protein sequence ID" value="OAF58640.1"/>
    <property type="molecule type" value="Genomic_DNA"/>
</dbReference>
<proteinExistence type="predicted"/>
<dbReference type="OrthoDB" id="3439862at2759"/>
<dbReference type="Proteomes" id="UP000077154">
    <property type="component" value="Unassembled WGS sequence"/>
</dbReference>
<sequence>MPLEWENVEGEETGLGVSPFWAAEVEELPRGVGVEWLAGAGVVGENVKVRSVASGGGSGVHECVVGGEVVITTVFVGYEDAKGKESVRALLGGVSGKEGLTGAEMVYLDAGIEGLWGEVGGNVVPCRSLWDKEGTRLGAVVVFKSEVL</sequence>
<reference evidence="1" key="1">
    <citation type="submission" date="2016-03" db="EMBL/GenBank/DDBJ databases">
        <title>Updated assembly of Pseudogymnoascus destructans, the fungus causing white-nose syndrome of bats.</title>
        <authorList>
            <person name="Palmer J.M."/>
            <person name="Drees K.P."/>
            <person name="Foster J.T."/>
            <person name="Lindner D.L."/>
        </authorList>
    </citation>
    <scope>NUCLEOTIDE SEQUENCE [LARGE SCALE GENOMIC DNA]</scope>
    <source>
        <strain evidence="1">20631-21</strain>
    </source>
</reference>
<evidence type="ECO:0000313" key="1">
    <source>
        <dbReference type="EMBL" id="OAF58640.1"/>
    </source>
</evidence>
<accession>A0A177AA63</accession>
<protein>
    <submittedName>
        <fullName evidence="1">Uncharacterized protein</fullName>
    </submittedName>
</protein>
<organism evidence="1">
    <name type="scientific">Pseudogymnoascus destructans</name>
    <dbReference type="NCBI Taxonomy" id="655981"/>
    <lineage>
        <taxon>Eukaryota</taxon>
        <taxon>Fungi</taxon>
        <taxon>Dikarya</taxon>
        <taxon>Ascomycota</taxon>
        <taxon>Pezizomycotina</taxon>
        <taxon>Leotiomycetes</taxon>
        <taxon>Thelebolales</taxon>
        <taxon>Thelebolaceae</taxon>
        <taxon>Pseudogymnoascus</taxon>
    </lineage>
</organism>
<name>A0A177AA63_9PEZI</name>